<comment type="caution">
    <text evidence="1">The sequence shown here is derived from an EMBL/GenBank/DDBJ whole genome shotgun (WGS) entry which is preliminary data.</text>
</comment>
<organism evidence="1 2">
    <name type="scientific">Penicillium cosmopolitanum</name>
    <dbReference type="NCBI Taxonomy" id="1131564"/>
    <lineage>
        <taxon>Eukaryota</taxon>
        <taxon>Fungi</taxon>
        <taxon>Dikarya</taxon>
        <taxon>Ascomycota</taxon>
        <taxon>Pezizomycotina</taxon>
        <taxon>Eurotiomycetes</taxon>
        <taxon>Eurotiomycetidae</taxon>
        <taxon>Eurotiales</taxon>
        <taxon>Aspergillaceae</taxon>
        <taxon>Penicillium</taxon>
    </lineage>
</organism>
<evidence type="ECO:0000313" key="1">
    <source>
        <dbReference type="EMBL" id="KAJ5396425.1"/>
    </source>
</evidence>
<name>A0A9W9W0I4_9EURO</name>
<accession>A0A9W9W0I4</accession>
<keyword evidence="2" id="KW-1185">Reference proteome</keyword>
<dbReference type="Proteomes" id="UP001147747">
    <property type="component" value="Unassembled WGS sequence"/>
</dbReference>
<dbReference type="GeneID" id="81368155"/>
<reference evidence="1" key="1">
    <citation type="submission" date="2022-12" db="EMBL/GenBank/DDBJ databases">
        <authorList>
            <person name="Petersen C."/>
        </authorList>
    </citation>
    <scope>NUCLEOTIDE SEQUENCE</scope>
    <source>
        <strain evidence="1">IBT 29677</strain>
    </source>
</reference>
<dbReference type="EMBL" id="JAPZBU010000006">
    <property type="protein sequence ID" value="KAJ5396425.1"/>
    <property type="molecule type" value="Genomic_DNA"/>
</dbReference>
<gene>
    <name evidence="1" type="ORF">N7509_004538</name>
</gene>
<dbReference type="AlphaFoldDB" id="A0A9W9W0I4"/>
<proteinExistence type="predicted"/>
<dbReference type="OrthoDB" id="4160219at2759"/>
<dbReference type="RefSeq" id="XP_056488477.1">
    <property type="nucleotide sequence ID" value="XM_056629175.1"/>
</dbReference>
<protein>
    <submittedName>
        <fullName evidence="1">Uncharacterized protein</fullName>
    </submittedName>
</protein>
<sequence>MSRGFAASFGSAIGGGFFTRILKSSLETGFADRGQPPRPELVRTLLGSPATVTRLVGVDRFVAIESYEHAIRMLFLAGSFVALIATAFQAGTGWTPEWEQPQSDEVDE</sequence>
<reference evidence="1" key="2">
    <citation type="journal article" date="2023" name="IMA Fungus">
        <title>Comparative genomic study of the Penicillium genus elucidates a diverse pangenome and 15 lateral gene transfer events.</title>
        <authorList>
            <person name="Petersen C."/>
            <person name="Sorensen T."/>
            <person name="Nielsen M.R."/>
            <person name="Sondergaard T.E."/>
            <person name="Sorensen J.L."/>
            <person name="Fitzpatrick D.A."/>
            <person name="Frisvad J.C."/>
            <person name="Nielsen K.L."/>
        </authorList>
    </citation>
    <scope>NUCLEOTIDE SEQUENCE</scope>
    <source>
        <strain evidence="1">IBT 29677</strain>
    </source>
</reference>
<evidence type="ECO:0000313" key="2">
    <source>
        <dbReference type="Proteomes" id="UP001147747"/>
    </source>
</evidence>